<dbReference type="Proteomes" id="UP001162501">
    <property type="component" value="Chromosome 20"/>
</dbReference>
<sequence length="86" mass="9495">MTVVGSGVRALLIPSLCCLCLHLQDSSVFCIKSLNPKLDPTEKMCKDVISSTRNFLIHVALPRVTPFILEKSDSLRRAGITCQCMM</sequence>
<evidence type="ECO:0000313" key="1">
    <source>
        <dbReference type="EMBL" id="CAM9991950.1"/>
    </source>
</evidence>
<name>A0AC59YUN1_RANTA</name>
<proteinExistence type="predicted"/>
<protein>
    <submittedName>
        <fullName evidence="1">Uncharacterized protein</fullName>
    </submittedName>
</protein>
<reference evidence="1" key="2">
    <citation type="submission" date="2025-03" db="EMBL/GenBank/DDBJ databases">
        <authorList>
            <consortium name="ELIXIR-Norway"/>
            <consortium name="Elixir Norway"/>
        </authorList>
    </citation>
    <scope>NUCLEOTIDE SEQUENCE</scope>
</reference>
<gene>
    <name evidence="1" type="ORF">MRATA1EN22A_LOCUS10426</name>
</gene>
<reference evidence="1" key="1">
    <citation type="submission" date="2023-05" db="EMBL/GenBank/DDBJ databases">
        <authorList>
            <consortium name="ELIXIR-Norway"/>
        </authorList>
    </citation>
    <scope>NUCLEOTIDE SEQUENCE</scope>
</reference>
<dbReference type="EMBL" id="OX596104">
    <property type="protein sequence ID" value="CAM9991950.1"/>
    <property type="molecule type" value="Genomic_DNA"/>
</dbReference>
<accession>A0AC59YUN1</accession>
<organism evidence="1 2">
    <name type="scientific">Rangifer tarandus platyrhynchus</name>
    <name type="common">Svalbard reindeer</name>
    <dbReference type="NCBI Taxonomy" id="3082113"/>
    <lineage>
        <taxon>Eukaryota</taxon>
        <taxon>Metazoa</taxon>
        <taxon>Chordata</taxon>
        <taxon>Craniata</taxon>
        <taxon>Vertebrata</taxon>
        <taxon>Euteleostomi</taxon>
        <taxon>Mammalia</taxon>
        <taxon>Eutheria</taxon>
        <taxon>Laurasiatheria</taxon>
        <taxon>Artiodactyla</taxon>
        <taxon>Ruminantia</taxon>
        <taxon>Pecora</taxon>
        <taxon>Cervidae</taxon>
        <taxon>Odocoileinae</taxon>
        <taxon>Rangifer</taxon>
    </lineage>
</organism>
<evidence type="ECO:0000313" key="2">
    <source>
        <dbReference type="Proteomes" id="UP001162501"/>
    </source>
</evidence>